<evidence type="ECO:0000313" key="4">
    <source>
        <dbReference type="Proteomes" id="UP000178121"/>
    </source>
</evidence>
<keyword evidence="1" id="KW-0812">Transmembrane</keyword>
<evidence type="ECO:0000259" key="2">
    <source>
        <dbReference type="Pfam" id="PF02557"/>
    </source>
</evidence>
<dbReference type="InterPro" id="IPR009045">
    <property type="entry name" value="Zn_M74/Hedgehog-like"/>
</dbReference>
<organism evidence="3 4">
    <name type="scientific">Candidatus Taylorbacteria bacterium RIFCSPHIGHO2_01_FULL_51_15</name>
    <dbReference type="NCBI Taxonomy" id="1802304"/>
    <lineage>
        <taxon>Bacteria</taxon>
        <taxon>Candidatus Tayloriibacteriota</taxon>
    </lineage>
</organism>
<dbReference type="AlphaFoldDB" id="A0A1G2MDB9"/>
<dbReference type="SUPFAM" id="SSF55166">
    <property type="entry name" value="Hedgehog/DD-peptidase"/>
    <property type="match status" value="1"/>
</dbReference>
<dbReference type="Proteomes" id="UP000178121">
    <property type="component" value="Unassembled WGS sequence"/>
</dbReference>
<dbReference type="GO" id="GO:0006508">
    <property type="term" value="P:proteolysis"/>
    <property type="evidence" value="ECO:0007669"/>
    <property type="project" value="InterPro"/>
</dbReference>
<dbReference type="Pfam" id="PF02557">
    <property type="entry name" value="VanY"/>
    <property type="match status" value="1"/>
</dbReference>
<reference evidence="3 4" key="1">
    <citation type="journal article" date="2016" name="Nat. Commun.">
        <title>Thousands of microbial genomes shed light on interconnected biogeochemical processes in an aquifer system.</title>
        <authorList>
            <person name="Anantharaman K."/>
            <person name="Brown C.T."/>
            <person name="Hug L.A."/>
            <person name="Sharon I."/>
            <person name="Castelle C.J."/>
            <person name="Probst A.J."/>
            <person name="Thomas B.C."/>
            <person name="Singh A."/>
            <person name="Wilkins M.J."/>
            <person name="Karaoz U."/>
            <person name="Brodie E.L."/>
            <person name="Williams K.H."/>
            <person name="Hubbard S.S."/>
            <person name="Banfield J.F."/>
        </authorList>
    </citation>
    <scope>NUCLEOTIDE SEQUENCE [LARGE SCALE GENOMIC DNA]</scope>
</reference>
<dbReference type="PANTHER" id="PTHR34385">
    <property type="entry name" value="D-ALANYL-D-ALANINE CARBOXYPEPTIDASE"/>
    <property type="match status" value="1"/>
</dbReference>
<proteinExistence type="predicted"/>
<keyword evidence="1" id="KW-1133">Transmembrane helix</keyword>
<dbReference type="PANTHER" id="PTHR34385:SF1">
    <property type="entry name" value="PEPTIDOGLYCAN L-ALANYL-D-GLUTAMATE ENDOPEPTIDASE CWLK"/>
    <property type="match status" value="1"/>
</dbReference>
<dbReference type="CDD" id="cd14852">
    <property type="entry name" value="LD-carboxypeptidase"/>
    <property type="match status" value="1"/>
</dbReference>
<keyword evidence="1" id="KW-0472">Membrane</keyword>
<name>A0A1G2MDB9_9BACT</name>
<feature type="transmembrane region" description="Helical" evidence="1">
    <location>
        <begin position="9"/>
        <end position="29"/>
    </location>
</feature>
<protein>
    <recommendedName>
        <fullName evidence="2">D-alanyl-D-alanine carboxypeptidase-like core domain-containing protein</fullName>
    </recommendedName>
</protein>
<evidence type="ECO:0000256" key="1">
    <source>
        <dbReference type="SAM" id="Phobius"/>
    </source>
</evidence>
<gene>
    <name evidence="3" type="ORF">A2849_01740</name>
</gene>
<dbReference type="InterPro" id="IPR003709">
    <property type="entry name" value="VanY-like_core_dom"/>
</dbReference>
<sequence>MSSTRHKKVFLLILGITLAFLSAILYLRYRLREENSANQTLLKNIGELQVTLRLTEERLAEVTKDSASLLDALSAEQVKSVFLAEQASTFSIAVQRLSGTVTNLEKLQKTDPELLIKYSKVYFLNEHYTPEKLTLLPKEYAYESGEEYFHARALPYLENLIKESKNAGVELRIISAFRSFETQKDLKSQYKVVYGTGANKFSAEQGYSEHQLGTTVDFTTPILGATFAAFDSTPEFRWLGEHAHRFGFILSYPKDNAYYIYEPWHWRFVGIELATKLKGEGRQFYDMDQRELNEYLVKIFD</sequence>
<evidence type="ECO:0000313" key="3">
    <source>
        <dbReference type="EMBL" id="OHA21011.1"/>
    </source>
</evidence>
<dbReference type="GO" id="GO:0008233">
    <property type="term" value="F:peptidase activity"/>
    <property type="evidence" value="ECO:0007669"/>
    <property type="project" value="InterPro"/>
</dbReference>
<dbReference type="Gene3D" id="3.30.1380.10">
    <property type="match status" value="1"/>
</dbReference>
<dbReference type="InterPro" id="IPR052179">
    <property type="entry name" value="DD-CPase-like"/>
</dbReference>
<feature type="domain" description="D-alanyl-D-alanine carboxypeptidase-like core" evidence="2">
    <location>
        <begin position="148"/>
        <end position="270"/>
    </location>
</feature>
<comment type="caution">
    <text evidence="3">The sequence shown here is derived from an EMBL/GenBank/DDBJ whole genome shotgun (WGS) entry which is preliminary data.</text>
</comment>
<accession>A0A1G2MDB9</accession>
<dbReference type="InterPro" id="IPR058193">
    <property type="entry name" value="VanY/YodJ_core_dom"/>
</dbReference>
<dbReference type="EMBL" id="MHRI01000017">
    <property type="protein sequence ID" value="OHA21011.1"/>
    <property type="molecule type" value="Genomic_DNA"/>
</dbReference>